<protein>
    <submittedName>
        <fullName evidence="2">Uncharacterized protein</fullName>
    </submittedName>
</protein>
<evidence type="ECO:0000313" key="2">
    <source>
        <dbReference type="EMBL" id="KAK3251414.1"/>
    </source>
</evidence>
<dbReference type="EMBL" id="LGRX02026049">
    <property type="protein sequence ID" value="KAK3251414.1"/>
    <property type="molecule type" value="Genomic_DNA"/>
</dbReference>
<sequence>MKRSGAHFGEYDSDGEPSTMGIRRAVKRLHTDTPSNNENVRQHHNIQDQAEFSGRAYEANVLYNLGNSPVGGTASEDYSAKVSNCRENQSQPLSVYPSAQHVACVSEVAHRPSDTALLQRECYDQTLHQLTDAQYTEINRLLYALHMERTQRGRGQEVGVTCSVSKVTCSSHRTPPLVELPTASVPQGLRVSAP</sequence>
<evidence type="ECO:0000256" key="1">
    <source>
        <dbReference type="SAM" id="MobiDB-lite"/>
    </source>
</evidence>
<reference evidence="2 3" key="1">
    <citation type="journal article" date="2015" name="Genome Biol. Evol.">
        <title>Comparative Genomics of a Bacterivorous Green Alga Reveals Evolutionary Causalities and Consequences of Phago-Mixotrophic Mode of Nutrition.</title>
        <authorList>
            <person name="Burns J.A."/>
            <person name="Paasch A."/>
            <person name="Narechania A."/>
            <person name="Kim E."/>
        </authorList>
    </citation>
    <scope>NUCLEOTIDE SEQUENCE [LARGE SCALE GENOMIC DNA]</scope>
    <source>
        <strain evidence="2 3">PLY_AMNH</strain>
    </source>
</reference>
<name>A0AAE0CBV9_9CHLO</name>
<dbReference type="AlphaFoldDB" id="A0AAE0CBV9"/>
<gene>
    <name evidence="2" type="ORF">CYMTET_39245</name>
</gene>
<keyword evidence="3" id="KW-1185">Reference proteome</keyword>
<comment type="caution">
    <text evidence="2">The sequence shown here is derived from an EMBL/GenBank/DDBJ whole genome shotgun (WGS) entry which is preliminary data.</text>
</comment>
<dbReference type="Proteomes" id="UP001190700">
    <property type="component" value="Unassembled WGS sequence"/>
</dbReference>
<proteinExistence type="predicted"/>
<accession>A0AAE0CBV9</accession>
<evidence type="ECO:0000313" key="3">
    <source>
        <dbReference type="Proteomes" id="UP001190700"/>
    </source>
</evidence>
<organism evidence="2 3">
    <name type="scientific">Cymbomonas tetramitiformis</name>
    <dbReference type="NCBI Taxonomy" id="36881"/>
    <lineage>
        <taxon>Eukaryota</taxon>
        <taxon>Viridiplantae</taxon>
        <taxon>Chlorophyta</taxon>
        <taxon>Pyramimonadophyceae</taxon>
        <taxon>Pyramimonadales</taxon>
        <taxon>Pyramimonadaceae</taxon>
        <taxon>Cymbomonas</taxon>
    </lineage>
</organism>
<feature type="region of interest" description="Disordered" evidence="1">
    <location>
        <begin position="1"/>
        <end position="22"/>
    </location>
</feature>